<name>A0A4R7P4L3_9GAMM</name>
<dbReference type="EMBL" id="SOBT01000009">
    <property type="protein sequence ID" value="TDU28339.1"/>
    <property type="molecule type" value="Genomic_DNA"/>
</dbReference>
<feature type="domain" description="Glucose/Sorbosone dehydrogenase" evidence="1">
    <location>
        <begin position="71"/>
        <end position="393"/>
    </location>
</feature>
<dbReference type="InterPro" id="IPR011041">
    <property type="entry name" value="Quinoprot_gluc/sorb_DH_b-prop"/>
</dbReference>
<evidence type="ECO:0000313" key="3">
    <source>
        <dbReference type="Proteomes" id="UP000295341"/>
    </source>
</evidence>
<reference evidence="2 3" key="1">
    <citation type="submission" date="2019-03" db="EMBL/GenBank/DDBJ databases">
        <title>Genomic Encyclopedia of Type Strains, Phase IV (KMG-IV): sequencing the most valuable type-strain genomes for metagenomic binning, comparative biology and taxonomic classification.</title>
        <authorList>
            <person name="Goeker M."/>
        </authorList>
    </citation>
    <scope>NUCLEOTIDE SEQUENCE [LARGE SCALE GENOMIC DNA]</scope>
    <source>
        <strain evidence="2 3">DSM 26377</strain>
    </source>
</reference>
<dbReference type="PANTHER" id="PTHR19328:SF75">
    <property type="entry name" value="ALDOSE SUGAR DEHYDROGENASE YLII"/>
    <property type="match status" value="1"/>
</dbReference>
<dbReference type="RefSeq" id="WP_133881891.1">
    <property type="nucleotide sequence ID" value="NZ_SOBT01000009.1"/>
</dbReference>
<dbReference type="PANTHER" id="PTHR19328">
    <property type="entry name" value="HEDGEHOG-INTERACTING PROTEIN"/>
    <property type="match status" value="1"/>
</dbReference>
<dbReference type="AlphaFoldDB" id="A0A4R7P4L3"/>
<dbReference type="SUPFAM" id="SSF50952">
    <property type="entry name" value="Soluble quinoprotein glucose dehydrogenase"/>
    <property type="match status" value="1"/>
</dbReference>
<evidence type="ECO:0000313" key="2">
    <source>
        <dbReference type="EMBL" id="TDU28339.1"/>
    </source>
</evidence>
<accession>A0A4R7P4L3</accession>
<proteinExistence type="predicted"/>
<dbReference type="InterPro" id="IPR012938">
    <property type="entry name" value="Glc/Sorbosone_DH"/>
</dbReference>
<evidence type="ECO:0000259" key="1">
    <source>
        <dbReference type="Pfam" id="PF07995"/>
    </source>
</evidence>
<protein>
    <submittedName>
        <fullName evidence="2">Glucose/arabinose dehydrogenase</fullName>
    </submittedName>
</protein>
<gene>
    <name evidence="2" type="ORF">DFR24_2708</name>
</gene>
<sequence>MSARPLLLIVLGLVAGVAAWFWQPWQEGGRKRLFAMVEASQAASDGGLSASAVISDAKGGLEADIVVRDLSLPWDLAFLGDSEILVTEKGGSLWRIDLGSGERRKITGTPDVRVQGQGGLHAVLLHPKFSDNGLIYLSYAAAGEDGKGAVTHFMRARLDGTRLTEQKLLLRTKAPGDRGQHFGGAMVFDRDGYLFVSVGERGYRDDAQKLSSHNGKILRLHDDGSVPKDNPLVDTPGALPEIWSYGHRNPQGLALDPVSGRIYEAEHGPQGGDEINVIERGRNYGWPVITYGREYGTGIRIGEGTTRPDIVPPLHYYVPSIATAGIAYYAGDAFPQWKNSLFVAALRGHLNRVQLNPDGTFAKEERLLSDRDLRIRAVRVSPKGALFVVADDGVILQVSAKP</sequence>
<dbReference type="Gene3D" id="2.120.10.30">
    <property type="entry name" value="TolB, C-terminal domain"/>
    <property type="match status" value="1"/>
</dbReference>
<dbReference type="InterPro" id="IPR011042">
    <property type="entry name" value="6-blade_b-propeller_TolB-like"/>
</dbReference>
<organism evidence="2 3">
    <name type="scientific">Panacagrimonas perspica</name>
    <dbReference type="NCBI Taxonomy" id="381431"/>
    <lineage>
        <taxon>Bacteria</taxon>
        <taxon>Pseudomonadati</taxon>
        <taxon>Pseudomonadota</taxon>
        <taxon>Gammaproteobacteria</taxon>
        <taxon>Nevskiales</taxon>
        <taxon>Nevskiaceae</taxon>
        <taxon>Panacagrimonas</taxon>
    </lineage>
</organism>
<keyword evidence="3" id="KW-1185">Reference proteome</keyword>
<dbReference type="Pfam" id="PF07995">
    <property type="entry name" value="GSDH"/>
    <property type="match status" value="1"/>
</dbReference>
<comment type="caution">
    <text evidence="2">The sequence shown here is derived from an EMBL/GenBank/DDBJ whole genome shotgun (WGS) entry which is preliminary data.</text>
</comment>
<dbReference type="Proteomes" id="UP000295341">
    <property type="component" value="Unassembled WGS sequence"/>
</dbReference>